<keyword evidence="2" id="KW-1185">Reference proteome</keyword>
<name>A0ABW2LLV8_9PSEU</name>
<dbReference type="RefSeq" id="WP_380667718.1">
    <property type="nucleotide sequence ID" value="NZ_JBHTCJ010000005.1"/>
</dbReference>
<gene>
    <name evidence="1" type="ORF">ACFQRI_12030</name>
</gene>
<evidence type="ECO:0000313" key="2">
    <source>
        <dbReference type="Proteomes" id="UP001596504"/>
    </source>
</evidence>
<dbReference type="EMBL" id="JBHTCJ010000005">
    <property type="protein sequence ID" value="MFC7342137.1"/>
    <property type="molecule type" value="Genomic_DNA"/>
</dbReference>
<proteinExistence type="predicted"/>
<reference evidence="2" key="1">
    <citation type="journal article" date="2019" name="Int. J. Syst. Evol. Microbiol.">
        <title>The Global Catalogue of Microorganisms (GCM) 10K type strain sequencing project: providing services to taxonomists for standard genome sequencing and annotation.</title>
        <authorList>
            <consortium name="The Broad Institute Genomics Platform"/>
            <consortium name="The Broad Institute Genome Sequencing Center for Infectious Disease"/>
            <person name="Wu L."/>
            <person name="Ma J."/>
        </authorList>
    </citation>
    <scope>NUCLEOTIDE SEQUENCE [LARGE SCALE GENOMIC DNA]</scope>
    <source>
        <strain evidence="2">WLHS5</strain>
    </source>
</reference>
<protein>
    <submittedName>
        <fullName evidence="1">Uncharacterized protein</fullName>
    </submittedName>
</protein>
<organism evidence="1 2">
    <name type="scientific">Saccharopolyspora griseoalba</name>
    <dbReference type="NCBI Taxonomy" id="1431848"/>
    <lineage>
        <taxon>Bacteria</taxon>
        <taxon>Bacillati</taxon>
        <taxon>Actinomycetota</taxon>
        <taxon>Actinomycetes</taxon>
        <taxon>Pseudonocardiales</taxon>
        <taxon>Pseudonocardiaceae</taxon>
        <taxon>Saccharopolyspora</taxon>
    </lineage>
</organism>
<accession>A0ABW2LLV8</accession>
<sequence length="170" mass="18610">MIRRLLARLSGTAAVPDDFGGTLERDEDVLAAGRVEDGPVLATHLGLWLPEGRRIGWHLISKATWRDGLLAVIEAEQAGELGGAVLLRDLPVRRLRLTEPGRLPDVVHERVNRSIRSRHHRDLPEGGAWVVQRKVPGQDGVALQIRPDEGTSDAAAEALARALTRRLGDQ</sequence>
<evidence type="ECO:0000313" key="1">
    <source>
        <dbReference type="EMBL" id="MFC7342137.1"/>
    </source>
</evidence>
<dbReference type="Proteomes" id="UP001596504">
    <property type="component" value="Unassembled WGS sequence"/>
</dbReference>
<comment type="caution">
    <text evidence="1">The sequence shown here is derived from an EMBL/GenBank/DDBJ whole genome shotgun (WGS) entry which is preliminary data.</text>
</comment>